<gene>
    <name evidence="6" type="primary">pehX_2</name>
    <name evidence="6" type="ORF">Poly41_55180</name>
</gene>
<evidence type="ECO:0000256" key="2">
    <source>
        <dbReference type="ARBA" id="ARBA00022801"/>
    </source>
</evidence>
<dbReference type="RefSeq" id="WP_146530299.1">
    <property type="nucleotide sequence ID" value="NZ_SJPV01000012.1"/>
</dbReference>
<dbReference type="SUPFAM" id="SSF51445">
    <property type="entry name" value="(Trans)glycosidases"/>
    <property type="match status" value="1"/>
</dbReference>
<reference evidence="6 7" key="1">
    <citation type="submission" date="2019-02" db="EMBL/GenBank/DDBJ databases">
        <title>Deep-cultivation of Planctomycetes and their phenomic and genomic characterization uncovers novel biology.</title>
        <authorList>
            <person name="Wiegand S."/>
            <person name="Jogler M."/>
            <person name="Boedeker C."/>
            <person name="Pinto D."/>
            <person name="Vollmers J."/>
            <person name="Rivas-Marin E."/>
            <person name="Kohn T."/>
            <person name="Peeters S.H."/>
            <person name="Heuer A."/>
            <person name="Rast P."/>
            <person name="Oberbeckmann S."/>
            <person name="Bunk B."/>
            <person name="Jeske O."/>
            <person name="Meyerdierks A."/>
            <person name="Storesund J.E."/>
            <person name="Kallscheuer N."/>
            <person name="Luecker S."/>
            <person name="Lage O.M."/>
            <person name="Pohl T."/>
            <person name="Merkel B.J."/>
            <person name="Hornburger P."/>
            <person name="Mueller R.-W."/>
            <person name="Bruemmer F."/>
            <person name="Labrenz M."/>
            <person name="Spormann A.M."/>
            <person name="Op Den Camp H."/>
            <person name="Overmann J."/>
            <person name="Amann R."/>
            <person name="Jetten M.S.M."/>
            <person name="Mascher T."/>
            <person name="Medema M.H."/>
            <person name="Devos D.P."/>
            <person name="Kaster A.-K."/>
            <person name="Ovreas L."/>
            <person name="Rohde M."/>
            <person name="Galperin M.Y."/>
            <person name="Jogler C."/>
        </authorList>
    </citation>
    <scope>NUCLEOTIDE SEQUENCE [LARGE SCALE GENOMIC DNA]</scope>
    <source>
        <strain evidence="6 7">Poly41</strain>
    </source>
</reference>
<keyword evidence="3 4" id="KW-0326">Glycosidase</keyword>
<comment type="similarity">
    <text evidence="1 4">Belongs to the glycosyl hydrolase 28 family.</text>
</comment>
<accession>A0A5C6D6U1</accession>
<evidence type="ECO:0000256" key="1">
    <source>
        <dbReference type="ARBA" id="ARBA00008834"/>
    </source>
</evidence>
<evidence type="ECO:0000256" key="4">
    <source>
        <dbReference type="RuleBase" id="RU361169"/>
    </source>
</evidence>
<comment type="caution">
    <text evidence="6">The sequence shown here is derived from an EMBL/GenBank/DDBJ whole genome shotgun (WGS) entry which is preliminary data.</text>
</comment>
<dbReference type="Proteomes" id="UP000319143">
    <property type="component" value="Unassembled WGS sequence"/>
</dbReference>
<feature type="domain" description="Rhamnogalacturonase A/B/Epimerase-like pectate lyase" evidence="5">
    <location>
        <begin position="35"/>
        <end position="88"/>
    </location>
</feature>
<dbReference type="SUPFAM" id="SSF51126">
    <property type="entry name" value="Pectin lyase-like"/>
    <property type="match status" value="1"/>
</dbReference>
<dbReference type="Gene3D" id="3.20.20.80">
    <property type="entry name" value="Glycosidases"/>
    <property type="match status" value="1"/>
</dbReference>
<evidence type="ECO:0000259" key="5">
    <source>
        <dbReference type="Pfam" id="PF12708"/>
    </source>
</evidence>
<dbReference type="InterPro" id="IPR012334">
    <property type="entry name" value="Pectin_lyas_fold"/>
</dbReference>
<dbReference type="OrthoDB" id="9795222at2"/>
<protein>
    <submittedName>
        <fullName evidence="6">Exo-poly-alpha-D-galacturonosidase</fullName>
        <ecNumber evidence="6">3.2.1.82</ecNumber>
    </submittedName>
</protein>
<organism evidence="6 7">
    <name type="scientific">Novipirellula artificiosorum</name>
    <dbReference type="NCBI Taxonomy" id="2528016"/>
    <lineage>
        <taxon>Bacteria</taxon>
        <taxon>Pseudomonadati</taxon>
        <taxon>Planctomycetota</taxon>
        <taxon>Planctomycetia</taxon>
        <taxon>Pirellulales</taxon>
        <taxon>Pirellulaceae</taxon>
        <taxon>Novipirellula</taxon>
    </lineage>
</organism>
<dbReference type="Gene3D" id="2.160.20.10">
    <property type="entry name" value="Single-stranded right-handed beta-helix, Pectin lyase-like"/>
    <property type="match status" value="1"/>
</dbReference>
<dbReference type="Pfam" id="PF12708">
    <property type="entry name" value="Pect-lyase_RHGA_epim"/>
    <property type="match status" value="1"/>
</dbReference>
<dbReference type="InterPro" id="IPR011050">
    <property type="entry name" value="Pectin_lyase_fold/virulence"/>
</dbReference>
<dbReference type="Gene3D" id="2.60.120.260">
    <property type="entry name" value="Galactose-binding domain-like"/>
    <property type="match status" value="1"/>
</dbReference>
<dbReference type="InterPro" id="IPR024535">
    <property type="entry name" value="RHGA/B-epi-like_pectate_lyase"/>
</dbReference>
<dbReference type="AlphaFoldDB" id="A0A5C6D6U1"/>
<evidence type="ECO:0000313" key="6">
    <source>
        <dbReference type="EMBL" id="TWU32540.1"/>
    </source>
</evidence>
<dbReference type="InterPro" id="IPR006626">
    <property type="entry name" value="PbH1"/>
</dbReference>
<dbReference type="PANTHER" id="PTHR31339:SF9">
    <property type="entry name" value="PLASMIN AND FIBRONECTIN-BINDING PROTEIN A"/>
    <property type="match status" value="1"/>
</dbReference>
<dbReference type="PANTHER" id="PTHR31339">
    <property type="entry name" value="PECTIN LYASE-RELATED"/>
    <property type="match status" value="1"/>
</dbReference>
<evidence type="ECO:0000313" key="7">
    <source>
        <dbReference type="Proteomes" id="UP000319143"/>
    </source>
</evidence>
<dbReference type="GO" id="GO:0005975">
    <property type="term" value="P:carbohydrate metabolic process"/>
    <property type="evidence" value="ECO:0007669"/>
    <property type="project" value="InterPro"/>
</dbReference>
<dbReference type="EC" id="3.2.1.82" evidence="6"/>
<dbReference type="GO" id="GO:0004650">
    <property type="term" value="F:polygalacturonase activity"/>
    <property type="evidence" value="ECO:0007669"/>
    <property type="project" value="InterPro"/>
</dbReference>
<proteinExistence type="inferred from homology"/>
<dbReference type="Pfam" id="PF00295">
    <property type="entry name" value="Glyco_hydro_28"/>
    <property type="match status" value="1"/>
</dbReference>
<dbReference type="InterPro" id="IPR051801">
    <property type="entry name" value="GH28_Enzymes"/>
</dbReference>
<keyword evidence="2 4" id="KW-0378">Hydrolase</keyword>
<dbReference type="InterPro" id="IPR017853">
    <property type="entry name" value="GH"/>
</dbReference>
<evidence type="ECO:0000256" key="3">
    <source>
        <dbReference type="ARBA" id="ARBA00023295"/>
    </source>
</evidence>
<dbReference type="GO" id="GO:0033917">
    <property type="term" value="F:exo-poly-alpha-galacturonosidase activity"/>
    <property type="evidence" value="ECO:0007669"/>
    <property type="project" value="UniProtKB-EC"/>
</dbReference>
<sequence length="1002" mass="112390">MTRIQQLALTTVLITPVVLLTLGASHAQESRSVYSVTDYGASGNGVAEDAVSIQKAIDAASEAGGGVVLFPPGEYRTATIFLKDNVTLRLEKDATIKGTPDYSLYPADIEPVYESFLLRKDRYAPRVLIVALEKENVAIEGEGTIDGNGKVPALKGKKRLASINLIRFIKCKNVRVEGTGSLERKLLITNAAHWALQPIGVDGLVVKNVHIHNYGGETPDGLAICDSRNVLVEDCRVEADDDAMTLKSGTPEILIENVTVKHSTFISRVCGFKIGPQTFGGFKNIHISNCHFEGATKPPATQYDPQQGIFLNIGTGGFIDGVLVESCTLSNIPSAMGVFLGKVDDPYWETYWPGKPKKQEYGSIKNITFRNITAKDMGTFGVMLEGRSESKLENITFEDVQIESVGGGEVQEPAPEKPGAYPNLIYLYDGNLGTWGMFSRHVDGLTLKEVYLWTKNKDPRPDLYLHDATNFNKGGYVPQVRPPAVTRVWKPDATSEFEVGAQIRAWTIKDEGMDTILDNMQQMCGINNLYMVVVMHAEHRPFAAPAFPHNPARDTWQAEDSRVTFFPEMDRYGAVKPLLSDVDWIRKTDWLGLMVDACRARGMAVGAEVSHFPIPKSLIRSHPDWQQRKIDGSSWSTSRFCPNNPEVREYVVALFGDLAANYDLDYIQTCQHLFDRNDAIDKAGSCFCRHCKAEAMKIGFDLEAAIPKLRAHPDSQPEKGSWIRLRRNSTTEFYRLIAEEIDRVKQNPKCHLRYNDTYPYRRWILEDVGMHLDKVGRHLGSLVHQDHEEQKGKPDEDFALRKAWLTKSRRLVGPDLPIVCGIAPRIKATPELVKRGIKVALEHPAEVNGLAFKHYDGASFGLMRAFKQGMIDAGVQGLTPIIGKEVEEMELDNFQRFDDYVEEWGAETTGKGSASYRFDNTSGCYDIRVSYFDEERGQSKVRLFVDGKEVINFSLDEDVDCWRWRRFENIQVNAGDEIKLVAEADRQERVRLDFVEFIPLEN</sequence>
<name>A0A5C6D6U1_9BACT</name>
<dbReference type="InterPro" id="IPR000743">
    <property type="entry name" value="Glyco_hydro_28"/>
</dbReference>
<dbReference type="EMBL" id="SJPV01000012">
    <property type="protein sequence ID" value="TWU32540.1"/>
    <property type="molecule type" value="Genomic_DNA"/>
</dbReference>
<keyword evidence="7" id="KW-1185">Reference proteome</keyword>
<dbReference type="SMART" id="SM00710">
    <property type="entry name" value="PbH1"/>
    <property type="match status" value="6"/>
</dbReference>